<dbReference type="Proteomes" id="UP000323521">
    <property type="component" value="Chromosome"/>
</dbReference>
<dbReference type="PROSITE" id="PS51272">
    <property type="entry name" value="SLH"/>
    <property type="match status" value="3"/>
</dbReference>
<dbReference type="RefSeq" id="WP_148132916.1">
    <property type="nucleotide sequence ID" value="NZ_CP017634.1"/>
</dbReference>
<evidence type="ECO:0000256" key="2">
    <source>
        <dbReference type="SAM" id="SignalP"/>
    </source>
</evidence>
<keyword evidence="2" id="KW-0732">Signal</keyword>
<evidence type="ECO:0000256" key="1">
    <source>
        <dbReference type="ARBA" id="ARBA00022737"/>
    </source>
</evidence>
<protein>
    <recommendedName>
        <fullName evidence="3">SLH domain-containing protein</fullName>
    </recommendedName>
</protein>
<evidence type="ECO:0000259" key="3">
    <source>
        <dbReference type="PROSITE" id="PS51272"/>
    </source>
</evidence>
<keyword evidence="5" id="KW-1185">Reference proteome</keyword>
<feature type="chain" id="PRO_5018254365" description="SLH domain-containing protein" evidence="2">
    <location>
        <begin position="28"/>
        <end position="499"/>
    </location>
</feature>
<proteinExistence type="predicted"/>
<feature type="domain" description="SLH" evidence="3">
    <location>
        <begin position="104"/>
        <end position="167"/>
    </location>
</feature>
<accession>A0A3G1KMS7</accession>
<feature type="domain" description="SLH" evidence="3">
    <location>
        <begin position="283"/>
        <end position="346"/>
    </location>
</feature>
<organism evidence="4 5">
    <name type="scientific">Formimonas warabiya</name>
    <dbReference type="NCBI Taxonomy" id="1761012"/>
    <lineage>
        <taxon>Bacteria</taxon>
        <taxon>Bacillati</taxon>
        <taxon>Bacillota</taxon>
        <taxon>Clostridia</taxon>
        <taxon>Eubacteriales</taxon>
        <taxon>Peptococcaceae</taxon>
        <taxon>Candidatus Formimonas</taxon>
    </lineage>
</organism>
<dbReference type="PANTHER" id="PTHR43308:SF1">
    <property type="entry name" value="OUTER MEMBRANE PROTEIN ALPHA"/>
    <property type="match status" value="1"/>
</dbReference>
<dbReference type="OrthoDB" id="174569at2"/>
<feature type="signal peptide" evidence="2">
    <location>
        <begin position="1"/>
        <end position="27"/>
    </location>
</feature>
<dbReference type="Pfam" id="PF00395">
    <property type="entry name" value="SLH"/>
    <property type="match status" value="2"/>
</dbReference>
<evidence type="ECO:0000313" key="4">
    <source>
        <dbReference type="EMBL" id="ATW23753.1"/>
    </source>
</evidence>
<evidence type="ECO:0000313" key="5">
    <source>
        <dbReference type="Proteomes" id="UP000323521"/>
    </source>
</evidence>
<feature type="domain" description="SLH" evidence="3">
    <location>
        <begin position="418"/>
        <end position="484"/>
    </location>
</feature>
<dbReference type="KEGG" id="fwa:DCMF_02140"/>
<name>A0A3G1KMS7_FORW1</name>
<sequence length="499" mass="54873">MGKFKKLFFLCLMLVLSMVLFSDTVVATPNHWASDAVDKLNELYGGGTFSDDYEEMVTVGDLDDLLEQTFKYSDLSGFTGLDGAEEDGTVTRGILVHTLVKLFNLGEITGTDDEERISSAIEICVNKGIMSGYPDGTFGENDPVNHGILAVSFYRAVNKAAGGTEENKWGLTPGAYGYEGLLYFTIRSIPYGEDVYETAFDDVAITVSEDVYDPELGETVSEAVYSGAEDVWNKWGDMLNALEPELSGTGYDIESLPEEPTTADAVVEIVRQYREDLAEIEKNTGIFSDVSSSDWFYDGIMYLFNQKLVMGYGGGLFGPDDPITRVQMAALVLRAQGVDTEGLPEPGVEEFTNVFTNPDFIVDGHLDWRGTVIWAARVYYSGETNFAPDDTLTRESMAFAAVRLFEGYDEDNVNLAILDRFVDKDDIGEQYKKALAFLVSIGVLNGSPEDDGIHLNPQNTCTRAEAGVFLARVLQGLDKSKMQDYKNALDYVQSAGGDE</sequence>
<dbReference type="EMBL" id="CP017634">
    <property type="protein sequence ID" value="ATW23753.1"/>
    <property type="molecule type" value="Genomic_DNA"/>
</dbReference>
<keyword evidence="1" id="KW-0677">Repeat</keyword>
<dbReference type="InterPro" id="IPR001119">
    <property type="entry name" value="SLH_dom"/>
</dbReference>
<dbReference type="PANTHER" id="PTHR43308">
    <property type="entry name" value="OUTER MEMBRANE PROTEIN ALPHA-RELATED"/>
    <property type="match status" value="1"/>
</dbReference>
<dbReference type="InterPro" id="IPR051465">
    <property type="entry name" value="Cell_Envelope_Struct_Comp"/>
</dbReference>
<gene>
    <name evidence="4" type="ORF">DCMF_02140</name>
</gene>
<reference evidence="4 5" key="1">
    <citation type="submission" date="2016-10" db="EMBL/GenBank/DDBJ databases">
        <title>Complete Genome Sequence of Peptococcaceae strain DCMF.</title>
        <authorList>
            <person name="Edwards R.J."/>
            <person name="Holland S.I."/>
            <person name="Deshpande N.P."/>
            <person name="Wong Y.K."/>
            <person name="Ertan H."/>
            <person name="Manefield M."/>
            <person name="Russell T.L."/>
            <person name="Lee M.J."/>
        </authorList>
    </citation>
    <scope>NUCLEOTIDE SEQUENCE [LARGE SCALE GENOMIC DNA]</scope>
    <source>
        <strain evidence="4 5">DCMF</strain>
    </source>
</reference>
<dbReference type="AlphaFoldDB" id="A0A3G1KMS7"/>